<comment type="caution">
    <text evidence="2">The sequence shown here is derived from an EMBL/GenBank/DDBJ whole genome shotgun (WGS) entry which is preliminary data.</text>
</comment>
<protein>
    <submittedName>
        <fullName evidence="2">Acetylxylan esterase</fullName>
    </submittedName>
</protein>
<feature type="domain" description="Acetyl xylan esterase" evidence="1">
    <location>
        <begin position="72"/>
        <end position="215"/>
    </location>
</feature>
<proteinExistence type="predicted"/>
<dbReference type="InterPro" id="IPR029058">
    <property type="entry name" value="AB_hydrolase_fold"/>
</dbReference>
<dbReference type="PANTHER" id="PTHR47381:SF3">
    <property type="entry name" value="ALPHA_BETA-HYDROLASES SUPERFAMILY PROTEIN"/>
    <property type="match status" value="1"/>
</dbReference>
<sequence length="314" mass="35378">MDTDALEPFLAEQRSSRNKLYSLLGRLPARGRPISSETVHTEDRGSYKLEKLRLDLNGIESVPAYLLLPKQPRHGREKSPLIVYHHSHGGFYQVGKEELLAPAPYMQQPGYGEALTERGYAVLAIDSWVFGERSGRSESTVFKEMLWQGRSMLGMMLYDAIRAVDYAVTRPEIDASRIGTCGMSMGSTMAWWLGALDTRIKAVADICCLTDFHALMEDRGLDRHGLFYYVPDLLTHFTASQINGLIAPRHHLSLAGNLDQLTPAAGLDRIDKEMRTVYGSIGSADAWKLLRYDVGHQETPEMRQEVLDFFERVL</sequence>
<organism evidence="2 3">
    <name type="scientific">Paenibacillus oceani</name>
    <dbReference type="NCBI Taxonomy" id="2772510"/>
    <lineage>
        <taxon>Bacteria</taxon>
        <taxon>Bacillati</taxon>
        <taxon>Bacillota</taxon>
        <taxon>Bacilli</taxon>
        <taxon>Bacillales</taxon>
        <taxon>Paenibacillaceae</taxon>
        <taxon>Paenibacillus</taxon>
    </lineage>
</organism>
<accession>A0A927H3X1</accession>
<evidence type="ECO:0000259" key="1">
    <source>
        <dbReference type="Pfam" id="PF05448"/>
    </source>
</evidence>
<dbReference type="InterPro" id="IPR001611">
    <property type="entry name" value="Leu-rich_rpt"/>
</dbReference>
<name>A0A927H3X1_9BACL</name>
<dbReference type="SUPFAM" id="SSF53474">
    <property type="entry name" value="alpha/beta-Hydrolases"/>
    <property type="match status" value="1"/>
</dbReference>
<dbReference type="EMBL" id="JACXJA010000074">
    <property type="protein sequence ID" value="MBD2866853.1"/>
    <property type="molecule type" value="Genomic_DNA"/>
</dbReference>
<keyword evidence="3" id="KW-1185">Reference proteome</keyword>
<dbReference type="PROSITE" id="PS51450">
    <property type="entry name" value="LRR"/>
    <property type="match status" value="1"/>
</dbReference>
<reference evidence="2" key="1">
    <citation type="submission" date="2020-09" db="EMBL/GenBank/DDBJ databases">
        <title>A novel bacterium of genus Paenibacillus, isolated from South China Sea.</title>
        <authorList>
            <person name="Huang H."/>
            <person name="Mo K."/>
            <person name="Hu Y."/>
        </authorList>
    </citation>
    <scope>NUCLEOTIDE SEQUENCE</scope>
    <source>
        <strain evidence="2">IB182363</strain>
    </source>
</reference>
<evidence type="ECO:0000313" key="3">
    <source>
        <dbReference type="Proteomes" id="UP000639396"/>
    </source>
</evidence>
<dbReference type="PANTHER" id="PTHR47381">
    <property type="entry name" value="ALPHA/BETA-HYDROLASES SUPERFAMILY PROTEIN"/>
    <property type="match status" value="1"/>
</dbReference>
<evidence type="ECO:0000313" key="2">
    <source>
        <dbReference type="EMBL" id="MBD2866853.1"/>
    </source>
</evidence>
<dbReference type="Gene3D" id="3.40.50.1820">
    <property type="entry name" value="alpha/beta hydrolase"/>
    <property type="match status" value="1"/>
</dbReference>
<dbReference type="InterPro" id="IPR008391">
    <property type="entry name" value="AXE1_dom"/>
</dbReference>
<gene>
    <name evidence="2" type="ORF">IDH45_33280</name>
</gene>
<dbReference type="Pfam" id="PF05448">
    <property type="entry name" value="AXE1"/>
    <property type="match status" value="1"/>
</dbReference>
<dbReference type="Proteomes" id="UP000639396">
    <property type="component" value="Unassembled WGS sequence"/>
</dbReference>
<dbReference type="AlphaFoldDB" id="A0A927H3X1"/>